<organism evidence="2 3">
    <name type="scientific">Hoylesella enoeca</name>
    <dbReference type="NCBI Taxonomy" id="76123"/>
    <lineage>
        <taxon>Bacteria</taxon>
        <taxon>Pseudomonadati</taxon>
        <taxon>Bacteroidota</taxon>
        <taxon>Bacteroidia</taxon>
        <taxon>Bacteroidales</taxon>
        <taxon>Prevotellaceae</taxon>
        <taxon>Hoylesella</taxon>
    </lineage>
</organism>
<dbReference type="KEGG" id="peo:AS203_06655"/>
<accession>A0A0S2KPN1</accession>
<evidence type="ECO:0000313" key="3">
    <source>
        <dbReference type="Proteomes" id="UP000056252"/>
    </source>
</evidence>
<evidence type="ECO:0008006" key="4">
    <source>
        <dbReference type="Google" id="ProtNLM"/>
    </source>
</evidence>
<evidence type="ECO:0000313" key="2">
    <source>
        <dbReference type="EMBL" id="ALO49906.1"/>
    </source>
</evidence>
<evidence type="ECO:0000256" key="1">
    <source>
        <dbReference type="SAM" id="SignalP"/>
    </source>
</evidence>
<sequence>MKRLSLLFLTCLLAAPFAHADDSISSGKTFAARIIHSLYTFVKDFSRVDTSYIEPQHYNFQTMLQNTNTYEVYRLQTHSGIALTLAPQPTYKLGPYFGWRWIFLGYAFDLTHLGNSNNRLEFDLSFYSSKVGIDLFYRRTGDDYKIRNLDLGDKINTDKITDTPFDGFSASIRGFNLYYIFNHRRFSYPAAFSQSTVQRRSYGSPLLGIGYTKHTLNLDWERLNRVIKERLSTEDGLAKVDSDLISAKIKYSDLSLSGGYAYNWVFAHNWVFASSLSLALGYKHSYGNIGGKEITADNFSFRNFNMDGVGRFGLVWNNTKWYVGASAILHAYNYRKQQFSTNTVFGNLNFYVGFNFNKKK</sequence>
<dbReference type="eggNOG" id="COG5571">
    <property type="taxonomic scope" value="Bacteria"/>
</dbReference>
<reference evidence="3" key="1">
    <citation type="submission" date="2015-11" db="EMBL/GenBank/DDBJ databases">
        <authorList>
            <person name="Holder M.E."/>
            <person name="Ajami N.J."/>
            <person name="Petrosino J.F."/>
        </authorList>
    </citation>
    <scope>NUCLEOTIDE SEQUENCE [LARGE SCALE GENOMIC DNA]</scope>
    <source>
        <strain evidence="3">F0113</strain>
    </source>
</reference>
<name>A0A0S2KPN1_9BACT</name>
<dbReference type="Pfam" id="PF14391">
    <property type="entry name" value="DUF4421"/>
    <property type="match status" value="1"/>
</dbReference>
<proteinExistence type="predicted"/>
<gene>
    <name evidence="2" type="ORF">AS203_06655</name>
</gene>
<keyword evidence="1" id="KW-0732">Signal</keyword>
<dbReference type="STRING" id="76123.AS203_06655"/>
<keyword evidence="3" id="KW-1185">Reference proteome</keyword>
<dbReference type="Proteomes" id="UP000056252">
    <property type="component" value="Chromosome"/>
</dbReference>
<dbReference type="AlphaFoldDB" id="A0A0S2KPN1"/>
<feature type="chain" id="PRO_5006602084" description="DUF4421 domain-containing protein" evidence="1">
    <location>
        <begin position="21"/>
        <end position="360"/>
    </location>
</feature>
<dbReference type="InterPro" id="IPR025535">
    <property type="entry name" value="DUF4421"/>
</dbReference>
<dbReference type="EMBL" id="CP013195">
    <property type="protein sequence ID" value="ALO49906.1"/>
    <property type="molecule type" value="Genomic_DNA"/>
</dbReference>
<feature type="signal peptide" evidence="1">
    <location>
        <begin position="1"/>
        <end position="20"/>
    </location>
</feature>
<protein>
    <recommendedName>
        <fullName evidence="4">DUF4421 domain-containing protein</fullName>
    </recommendedName>
</protein>